<sequence length="144" mass="16132">ACVVYLPTMGQKRVDEFCECLKEFLFTATPLCSLKNPSSLKRVLSGTNKHFVVCTQEVLSARPGSKDHKLHACLWRELAKAGVAARVYMVKDEILPETQLDTYTRLEALVKTQYLAKLSSEAQESIITDPLVTLLPLDAYIEEV</sequence>
<comment type="caution">
    <text evidence="1">The sequence shown here is derived from an EMBL/GenBank/DDBJ whole genome shotgun (WGS) entry which is preliminary data.</text>
</comment>
<evidence type="ECO:0000313" key="1">
    <source>
        <dbReference type="EMBL" id="GIQ84583.1"/>
    </source>
</evidence>
<protein>
    <submittedName>
        <fullName evidence="1">Uncharacterized protein</fullName>
    </submittedName>
</protein>
<evidence type="ECO:0000313" key="2">
    <source>
        <dbReference type="Proteomes" id="UP000265618"/>
    </source>
</evidence>
<keyword evidence="2" id="KW-1185">Reference proteome</keyword>
<reference evidence="1 2" key="1">
    <citation type="journal article" date="2018" name="PLoS ONE">
        <title>The draft genome of Kipferlia bialata reveals reductive genome evolution in fornicate parasites.</title>
        <authorList>
            <person name="Tanifuji G."/>
            <person name="Takabayashi S."/>
            <person name="Kume K."/>
            <person name="Takagi M."/>
            <person name="Nakayama T."/>
            <person name="Kamikawa R."/>
            <person name="Inagaki Y."/>
            <person name="Hashimoto T."/>
        </authorList>
    </citation>
    <scope>NUCLEOTIDE SEQUENCE [LARGE SCALE GENOMIC DNA]</scope>
    <source>
        <strain evidence="1">NY0173</strain>
    </source>
</reference>
<gene>
    <name evidence="1" type="ORF">KIPB_006105</name>
</gene>
<dbReference type="EMBL" id="BDIP01001528">
    <property type="protein sequence ID" value="GIQ84583.1"/>
    <property type="molecule type" value="Genomic_DNA"/>
</dbReference>
<dbReference type="Proteomes" id="UP000265618">
    <property type="component" value="Unassembled WGS sequence"/>
</dbReference>
<accession>A0A9K3GIU4</accession>
<dbReference type="AlphaFoldDB" id="A0A9K3GIU4"/>
<feature type="non-terminal residue" evidence="1">
    <location>
        <position position="1"/>
    </location>
</feature>
<proteinExistence type="predicted"/>
<organism evidence="1 2">
    <name type="scientific">Kipferlia bialata</name>
    <dbReference type="NCBI Taxonomy" id="797122"/>
    <lineage>
        <taxon>Eukaryota</taxon>
        <taxon>Metamonada</taxon>
        <taxon>Carpediemonas-like organisms</taxon>
        <taxon>Kipferlia</taxon>
    </lineage>
</organism>
<name>A0A9K3GIU4_9EUKA</name>